<dbReference type="SUPFAM" id="SSF50494">
    <property type="entry name" value="Trypsin-like serine proteases"/>
    <property type="match status" value="1"/>
</dbReference>
<dbReference type="NCBIfam" id="TIGR02037">
    <property type="entry name" value="degP_htrA_DO"/>
    <property type="match status" value="1"/>
</dbReference>
<feature type="domain" description="PDZ" evidence="17">
    <location>
        <begin position="254"/>
        <end position="323"/>
    </location>
</feature>
<dbReference type="AlphaFoldDB" id="A0A8J2Z205"/>
<reference evidence="18" key="2">
    <citation type="submission" date="2020-09" db="EMBL/GenBank/DDBJ databases">
        <authorList>
            <person name="Sun Q."/>
            <person name="Zhou Y."/>
        </authorList>
    </citation>
    <scope>NUCLEOTIDE SEQUENCE</scope>
    <source>
        <strain evidence="18">CGMCC 1.15725</strain>
    </source>
</reference>
<reference evidence="18" key="1">
    <citation type="journal article" date="2014" name="Int. J. Syst. Evol. Microbiol.">
        <title>Complete genome sequence of Corynebacterium casei LMG S-19264T (=DSM 44701T), isolated from a smear-ripened cheese.</title>
        <authorList>
            <consortium name="US DOE Joint Genome Institute (JGI-PGF)"/>
            <person name="Walter F."/>
            <person name="Albersmeier A."/>
            <person name="Kalinowski J."/>
            <person name="Ruckert C."/>
        </authorList>
    </citation>
    <scope>NUCLEOTIDE SEQUENCE</scope>
    <source>
        <strain evidence="18">CGMCC 1.15725</strain>
    </source>
</reference>
<protein>
    <recommendedName>
        <fullName evidence="5">Probable periplasmic serine endoprotease DegP-like</fullName>
        <ecNumber evidence="4">3.4.21.107</ecNumber>
    </recommendedName>
    <alternativeName>
        <fullName evidence="13">Protease Do</fullName>
    </alternativeName>
</protein>
<feature type="domain" description="PDZ" evidence="17">
    <location>
        <begin position="367"/>
        <end position="442"/>
    </location>
</feature>
<comment type="catalytic activity">
    <reaction evidence="1">
        <text>Acts on substrates that are at least partially unfolded. The cleavage site P1 residue is normally between a pair of hydrophobic residues, such as Val-|-Val.</text>
        <dbReference type="EC" id="3.4.21.107"/>
    </reaction>
</comment>
<comment type="caution">
    <text evidence="18">The sequence shown here is derived from an EMBL/GenBank/DDBJ whole genome shotgun (WGS) entry which is preliminary data.</text>
</comment>
<dbReference type="EC" id="3.4.21.107" evidence="4"/>
<dbReference type="Pfam" id="PF13365">
    <property type="entry name" value="Trypsin_2"/>
    <property type="match status" value="1"/>
</dbReference>
<dbReference type="SUPFAM" id="SSF50156">
    <property type="entry name" value="PDZ domain-like"/>
    <property type="match status" value="2"/>
</dbReference>
<evidence type="ECO:0000256" key="3">
    <source>
        <dbReference type="ARBA" id="ARBA00010541"/>
    </source>
</evidence>
<evidence type="ECO:0000256" key="1">
    <source>
        <dbReference type="ARBA" id="ARBA00001772"/>
    </source>
</evidence>
<sequence length="481" mass="50106">MASAKADDRSPTLAAPLVIPGLGPLANRLLPAVVNVSTSQTIKPDAKRRPDDDQPQVPPGSPFEEFFKDFMDRQGGGSGDGEAKPQKAQSLGSGFVIDPAGYVVTNNHVIDGADEITVILQDNTNLKAELVGRDATTDLALLRVKPDHPLPAVPWGDSDTAKVGDWVMAIGNPFGLGGTVTSGIISARARAINDNGPYDEFLQTDASINRGNSGGPLFNTSGEVIGINSAIFSPSGGSIGIGFAIPSDLAKNVIAQLKATGKARRGWIGARIQTVNDDVATALGLDSTKGALVGGFIDKSPAKEAGIQPGDVLLQFDGRDVTNSRRLSRLVADAPVDKAVPVKLWRKGEIKTITVKVGQAEEAAEQTASLGEGGSGISPSTPLVKALGLSITEATPDLKDKFKLDDSANVVVVDVAKGSPAADKDLHAGDVILEVAQEEVKSAQDVVHKIDEAKKAGRKSILLLVDHGGDLRFVALRIDQG</sequence>
<dbReference type="GO" id="GO:0004252">
    <property type="term" value="F:serine-type endopeptidase activity"/>
    <property type="evidence" value="ECO:0007669"/>
    <property type="project" value="InterPro"/>
</dbReference>
<evidence type="ECO:0000256" key="9">
    <source>
        <dbReference type="ARBA" id="ARBA00022764"/>
    </source>
</evidence>
<dbReference type="Gene3D" id="2.30.42.10">
    <property type="match status" value="2"/>
</dbReference>
<evidence type="ECO:0000256" key="2">
    <source>
        <dbReference type="ARBA" id="ARBA00004418"/>
    </source>
</evidence>
<evidence type="ECO:0000256" key="11">
    <source>
        <dbReference type="ARBA" id="ARBA00022825"/>
    </source>
</evidence>
<dbReference type="EMBL" id="BMJQ01000028">
    <property type="protein sequence ID" value="GGF48544.1"/>
    <property type="molecule type" value="Genomic_DNA"/>
</dbReference>
<feature type="active site" description="Charge relay system" evidence="14">
    <location>
        <position position="213"/>
    </location>
</feature>
<keyword evidence="6 18" id="KW-0645">Protease</keyword>
<keyword evidence="7" id="KW-0732">Signal</keyword>
<feature type="region of interest" description="Disordered" evidence="16">
    <location>
        <begin position="38"/>
        <end position="63"/>
    </location>
</feature>
<evidence type="ECO:0000256" key="7">
    <source>
        <dbReference type="ARBA" id="ARBA00022729"/>
    </source>
</evidence>
<dbReference type="InterPro" id="IPR001478">
    <property type="entry name" value="PDZ"/>
</dbReference>
<evidence type="ECO:0000256" key="12">
    <source>
        <dbReference type="ARBA" id="ARBA00023016"/>
    </source>
</evidence>
<evidence type="ECO:0000256" key="6">
    <source>
        <dbReference type="ARBA" id="ARBA00022670"/>
    </source>
</evidence>
<dbReference type="FunFam" id="2.40.10.120:FF:000007">
    <property type="entry name" value="Periplasmic serine endoprotease DegP-like"/>
    <property type="match status" value="1"/>
</dbReference>
<evidence type="ECO:0000256" key="4">
    <source>
        <dbReference type="ARBA" id="ARBA00013035"/>
    </source>
</evidence>
<dbReference type="Gene3D" id="2.40.10.120">
    <property type="match status" value="1"/>
</dbReference>
<feature type="binding site" evidence="15">
    <location>
        <position position="108"/>
    </location>
    <ligand>
        <name>substrate</name>
    </ligand>
</feature>
<keyword evidence="11" id="KW-0720">Serine protease</keyword>
<feature type="active site" description="Charge relay system" evidence="14">
    <location>
        <position position="108"/>
    </location>
</feature>
<evidence type="ECO:0000256" key="16">
    <source>
        <dbReference type="SAM" id="MobiDB-lite"/>
    </source>
</evidence>
<dbReference type="PANTHER" id="PTHR22939">
    <property type="entry name" value="SERINE PROTEASE FAMILY S1C HTRA-RELATED"/>
    <property type="match status" value="1"/>
</dbReference>
<evidence type="ECO:0000256" key="8">
    <source>
        <dbReference type="ARBA" id="ARBA00022737"/>
    </source>
</evidence>
<evidence type="ECO:0000256" key="15">
    <source>
        <dbReference type="PIRSR" id="PIRSR611782-2"/>
    </source>
</evidence>
<comment type="similarity">
    <text evidence="3">Belongs to the peptidase S1C family.</text>
</comment>
<name>A0A8J2Z205_9PROT</name>
<organism evidence="18 19">
    <name type="scientific">Aliidongia dinghuensis</name>
    <dbReference type="NCBI Taxonomy" id="1867774"/>
    <lineage>
        <taxon>Bacteria</taxon>
        <taxon>Pseudomonadati</taxon>
        <taxon>Pseudomonadota</taxon>
        <taxon>Alphaproteobacteria</taxon>
        <taxon>Rhodospirillales</taxon>
        <taxon>Dongiaceae</taxon>
        <taxon>Aliidongia</taxon>
    </lineage>
</organism>
<comment type="subcellular location">
    <subcellularLocation>
        <location evidence="2">Periplasm</location>
    </subcellularLocation>
</comment>
<dbReference type="PRINTS" id="PR00834">
    <property type="entry name" value="PROTEASES2C"/>
</dbReference>
<dbReference type="RefSeq" id="WP_229744122.1">
    <property type="nucleotide sequence ID" value="NZ_BMJQ01000028.1"/>
</dbReference>
<evidence type="ECO:0000256" key="13">
    <source>
        <dbReference type="ARBA" id="ARBA00032850"/>
    </source>
</evidence>
<keyword evidence="10" id="KW-0378">Hydrolase</keyword>
<dbReference type="PANTHER" id="PTHR22939:SF130">
    <property type="entry name" value="PERIPLASMIC SERINE ENDOPROTEASE DEGP-LIKE-RELATED"/>
    <property type="match status" value="1"/>
</dbReference>
<feature type="binding site" evidence="15">
    <location>
        <position position="138"/>
    </location>
    <ligand>
        <name>substrate</name>
    </ligand>
</feature>
<dbReference type="GO" id="GO:0006508">
    <property type="term" value="P:proteolysis"/>
    <property type="evidence" value="ECO:0007669"/>
    <property type="project" value="UniProtKB-KW"/>
</dbReference>
<keyword evidence="12" id="KW-0346">Stress response</keyword>
<dbReference type="InterPro" id="IPR001940">
    <property type="entry name" value="Peptidase_S1C"/>
</dbReference>
<dbReference type="Proteomes" id="UP000646365">
    <property type="component" value="Unassembled WGS sequence"/>
</dbReference>
<dbReference type="InterPro" id="IPR009003">
    <property type="entry name" value="Peptidase_S1_PA"/>
</dbReference>
<accession>A0A8J2Z205</accession>
<keyword evidence="8" id="KW-0677">Repeat</keyword>
<evidence type="ECO:0000256" key="5">
    <source>
        <dbReference type="ARBA" id="ARBA00013958"/>
    </source>
</evidence>
<evidence type="ECO:0000259" key="17">
    <source>
        <dbReference type="PROSITE" id="PS50106"/>
    </source>
</evidence>
<feature type="active site" description="Charge relay system" evidence="14">
    <location>
        <position position="138"/>
    </location>
</feature>
<dbReference type="PROSITE" id="PS50106">
    <property type="entry name" value="PDZ"/>
    <property type="match status" value="2"/>
</dbReference>
<proteinExistence type="inferred from homology"/>
<evidence type="ECO:0000313" key="18">
    <source>
        <dbReference type="EMBL" id="GGF48544.1"/>
    </source>
</evidence>
<evidence type="ECO:0000256" key="10">
    <source>
        <dbReference type="ARBA" id="ARBA00022801"/>
    </source>
</evidence>
<dbReference type="GO" id="GO:0042597">
    <property type="term" value="C:periplasmic space"/>
    <property type="evidence" value="ECO:0007669"/>
    <property type="project" value="UniProtKB-SubCell"/>
</dbReference>
<feature type="binding site" evidence="15">
    <location>
        <begin position="211"/>
        <end position="213"/>
    </location>
    <ligand>
        <name>substrate</name>
    </ligand>
</feature>
<dbReference type="SMART" id="SM00228">
    <property type="entry name" value="PDZ"/>
    <property type="match status" value="2"/>
</dbReference>
<keyword evidence="19" id="KW-1185">Reference proteome</keyword>
<dbReference type="InterPro" id="IPR011782">
    <property type="entry name" value="Pept_S1C_Do"/>
</dbReference>
<dbReference type="InterPro" id="IPR036034">
    <property type="entry name" value="PDZ_sf"/>
</dbReference>
<dbReference type="Pfam" id="PF13180">
    <property type="entry name" value="PDZ_2"/>
    <property type="match status" value="2"/>
</dbReference>
<dbReference type="CDD" id="cd10839">
    <property type="entry name" value="cpPDZ1_DegP-like"/>
    <property type="match status" value="1"/>
</dbReference>
<evidence type="ECO:0000256" key="14">
    <source>
        <dbReference type="PIRSR" id="PIRSR611782-1"/>
    </source>
</evidence>
<keyword evidence="9" id="KW-0574">Periplasm</keyword>
<evidence type="ECO:0000313" key="19">
    <source>
        <dbReference type="Proteomes" id="UP000646365"/>
    </source>
</evidence>
<gene>
    <name evidence="18" type="ORF">GCM10011611_63670</name>
</gene>